<dbReference type="EMBL" id="QKVO01000007">
    <property type="protein sequence ID" value="RAO94978.1"/>
    <property type="molecule type" value="Genomic_DNA"/>
</dbReference>
<accession>A0A328PPT9</accession>
<feature type="non-terminal residue" evidence="1">
    <location>
        <position position="287"/>
    </location>
</feature>
<reference evidence="2" key="1">
    <citation type="submission" date="2018-06" db="EMBL/GenBank/DDBJ databases">
        <authorList>
            <person name="Martinez Ocampo F."/>
            <person name="Quiroz Castaneda R.E."/>
            <person name="Rojas Lopez X."/>
        </authorList>
    </citation>
    <scope>NUCLEOTIDE SEQUENCE [LARGE SCALE GENOMIC DNA]</scope>
    <source>
        <strain evidence="2">INIFAP02</strain>
    </source>
</reference>
<dbReference type="AlphaFoldDB" id="A0A328PPT9"/>
<evidence type="ECO:0000313" key="1">
    <source>
        <dbReference type="EMBL" id="RAO94978.1"/>
    </source>
</evidence>
<comment type="caution">
    <text evidence="1">The sequence shown here is derived from an EMBL/GenBank/DDBJ whole genome shotgun (WGS) entry which is preliminary data.</text>
</comment>
<dbReference type="Proteomes" id="UP000249762">
    <property type="component" value="Unassembled WGS sequence"/>
</dbReference>
<organism evidence="1 2">
    <name type="scientific">Mycoplasma wenyonii</name>
    <dbReference type="NCBI Taxonomy" id="65123"/>
    <lineage>
        <taxon>Bacteria</taxon>
        <taxon>Bacillati</taxon>
        <taxon>Mycoplasmatota</taxon>
        <taxon>Mollicutes</taxon>
        <taxon>Mycoplasmataceae</taxon>
        <taxon>Mycoplasma</taxon>
    </lineage>
</organism>
<protein>
    <submittedName>
        <fullName evidence="1">Uncharacterized protein</fullName>
    </submittedName>
</protein>
<sequence length="287" mass="33399">MSRRLKLGLGGLGFLIINGSVLPTVGINWNVFKPLEGISQWGGQFWLKEETRKKEKDLKLVLPNSNFIDINLPKDNIQLSDIKLEQKSSDIKLDTSLDYPKQSALPIIKDISSEITKWEKIFGIGSQAFSRFDSLSLKPESTRKYHFRNLQSVKSQIQKWYRTKSQHQTRTHNNEVPQLSKEQRNSLKVIYNLYAKLNEFKSQLSSQMQQLGIGKIKRQETQSSSHSTLPTVSQSLDWIGWSNWTVRIHKNPNNYSREEFDTKSWGPWIQNPYANFYDSEDEFQQDI</sequence>
<keyword evidence="2" id="KW-1185">Reference proteome</keyword>
<evidence type="ECO:0000313" key="2">
    <source>
        <dbReference type="Proteomes" id="UP000249762"/>
    </source>
</evidence>
<gene>
    <name evidence="1" type="ORF">DNK47_02055</name>
</gene>
<name>A0A328PPT9_9MOLU</name>
<proteinExistence type="predicted"/>
<dbReference type="RefSeq" id="WP_146737518.1">
    <property type="nucleotide sequence ID" value="NZ_QKVO01000007.1"/>
</dbReference>